<dbReference type="EMBL" id="LAZR01062924">
    <property type="protein sequence ID" value="KKK60525.1"/>
    <property type="molecule type" value="Genomic_DNA"/>
</dbReference>
<comment type="caution">
    <text evidence="2">The sequence shown here is derived from an EMBL/GenBank/DDBJ whole genome shotgun (WGS) entry which is preliminary data.</text>
</comment>
<dbReference type="AlphaFoldDB" id="A0A0F8XHN3"/>
<feature type="region of interest" description="Disordered" evidence="1">
    <location>
        <begin position="113"/>
        <end position="133"/>
    </location>
</feature>
<evidence type="ECO:0000313" key="2">
    <source>
        <dbReference type="EMBL" id="KKK60525.1"/>
    </source>
</evidence>
<name>A0A0F8XHN3_9ZZZZ</name>
<sequence length="174" mass="18798">MVPLSTGRPRLRLLSVLTAGLTLAAGAGLAEPPKESIVYYQAIYANGRIRDLARVPTTNKGVRRVVRISRVEGIHPGLAVHSVDAYGIGYSQLGRTVRKELHWNGKAWVLPTARKEQPSSRTARAPKPTPTRVQRTIARVAKALEAARKELPVAGRAVVKAAEVLTKADSADAR</sequence>
<accession>A0A0F8XHN3</accession>
<organism evidence="2">
    <name type="scientific">marine sediment metagenome</name>
    <dbReference type="NCBI Taxonomy" id="412755"/>
    <lineage>
        <taxon>unclassified sequences</taxon>
        <taxon>metagenomes</taxon>
        <taxon>ecological metagenomes</taxon>
    </lineage>
</organism>
<proteinExistence type="predicted"/>
<gene>
    <name evidence="2" type="ORF">LCGC14_3023480</name>
</gene>
<reference evidence="2" key="1">
    <citation type="journal article" date="2015" name="Nature">
        <title>Complex archaea that bridge the gap between prokaryotes and eukaryotes.</title>
        <authorList>
            <person name="Spang A."/>
            <person name="Saw J.H."/>
            <person name="Jorgensen S.L."/>
            <person name="Zaremba-Niedzwiedzka K."/>
            <person name="Martijn J."/>
            <person name="Lind A.E."/>
            <person name="van Eijk R."/>
            <person name="Schleper C."/>
            <person name="Guy L."/>
            <person name="Ettema T.J."/>
        </authorList>
    </citation>
    <scope>NUCLEOTIDE SEQUENCE</scope>
</reference>
<evidence type="ECO:0000256" key="1">
    <source>
        <dbReference type="SAM" id="MobiDB-lite"/>
    </source>
</evidence>
<protein>
    <submittedName>
        <fullName evidence="2">Uncharacterized protein</fullName>
    </submittedName>
</protein>